<accession>A0ABY7SLL7</accession>
<name>A0ABY7SLL7_9RHOB</name>
<dbReference type="InterPro" id="IPR009937">
    <property type="entry name" value="Phage_holin_3_6"/>
</dbReference>
<sequence length="220" mass="23956">MFDYAQKLQLALTDKARRAGMKAAAGTVAAIGVAFLLAALWIWLAYEMDLGAMIASVVLGVFFLVVALIVLLMGGSTRHDMPTTDELRQEVETQLMMVADAASNRARMEAGRVVDMAGRKVSSVVGSATDRVSQVADKAYGVAQSVGFTPENVDRTIDKAGDVKDKVVEASNTNAGSMAKLLGAFAIGVTLASRFRKSRDDDDDYYHDEDDYYDDDRYYR</sequence>
<dbReference type="EMBL" id="CP067136">
    <property type="protein sequence ID" value="WCR07892.1"/>
    <property type="molecule type" value="Genomic_DNA"/>
</dbReference>
<keyword evidence="3" id="KW-1185">Reference proteome</keyword>
<protein>
    <submittedName>
        <fullName evidence="2">Phage holin family protein</fullName>
    </submittedName>
</protein>
<proteinExistence type="predicted"/>
<keyword evidence="1" id="KW-0812">Transmembrane</keyword>
<evidence type="ECO:0000313" key="3">
    <source>
        <dbReference type="Proteomes" id="UP001219349"/>
    </source>
</evidence>
<organism evidence="2 3">
    <name type="scientific">Paracoccus fistulariae</name>
    <dbReference type="NCBI Taxonomy" id="658446"/>
    <lineage>
        <taxon>Bacteria</taxon>
        <taxon>Pseudomonadati</taxon>
        <taxon>Pseudomonadota</taxon>
        <taxon>Alphaproteobacteria</taxon>
        <taxon>Rhodobacterales</taxon>
        <taxon>Paracoccaceae</taxon>
        <taxon>Paracoccus</taxon>
    </lineage>
</organism>
<evidence type="ECO:0000256" key="1">
    <source>
        <dbReference type="SAM" id="Phobius"/>
    </source>
</evidence>
<gene>
    <name evidence="2" type="ORF">JHX87_03435</name>
</gene>
<dbReference type="RefSeq" id="WP_271882363.1">
    <property type="nucleotide sequence ID" value="NZ_CP067136.1"/>
</dbReference>
<evidence type="ECO:0000313" key="2">
    <source>
        <dbReference type="EMBL" id="WCR07892.1"/>
    </source>
</evidence>
<reference evidence="2 3" key="1">
    <citation type="submission" date="2021-01" db="EMBL/GenBank/DDBJ databases">
        <title>Biogeographic distribution of Paracoccus.</title>
        <authorList>
            <person name="Hollensteiner J."/>
            <person name="Leineberger J."/>
            <person name="Brinkhoff T."/>
            <person name="Daniel R."/>
        </authorList>
    </citation>
    <scope>NUCLEOTIDE SEQUENCE [LARGE SCALE GENOMIC DNA]</scope>
    <source>
        <strain evidence="2 3">KCTC 22803</strain>
    </source>
</reference>
<keyword evidence="1" id="KW-0472">Membrane</keyword>
<feature type="transmembrane region" description="Helical" evidence="1">
    <location>
        <begin position="50"/>
        <end position="72"/>
    </location>
</feature>
<dbReference type="Pfam" id="PF07332">
    <property type="entry name" value="Phage_holin_3_6"/>
    <property type="match status" value="1"/>
</dbReference>
<dbReference type="Proteomes" id="UP001219349">
    <property type="component" value="Chromosome"/>
</dbReference>
<feature type="transmembrane region" description="Helical" evidence="1">
    <location>
        <begin position="21"/>
        <end position="44"/>
    </location>
</feature>
<keyword evidence="1" id="KW-1133">Transmembrane helix</keyword>